<dbReference type="RefSeq" id="WP_282198836.1">
    <property type="nucleotide sequence ID" value="NZ_BOQE01000001.1"/>
</dbReference>
<keyword evidence="2" id="KW-1185">Reference proteome</keyword>
<dbReference type="AlphaFoldDB" id="A0AAV4LCU7"/>
<organism evidence="1 2">
    <name type="scientific">Collibacillus ludicampi</name>
    <dbReference type="NCBI Taxonomy" id="2771369"/>
    <lineage>
        <taxon>Bacteria</taxon>
        <taxon>Bacillati</taxon>
        <taxon>Bacillota</taxon>
        <taxon>Bacilli</taxon>
        <taxon>Bacillales</taxon>
        <taxon>Alicyclobacillaceae</taxon>
        <taxon>Collibacillus</taxon>
    </lineage>
</organism>
<protein>
    <submittedName>
        <fullName evidence="1">Uncharacterized protein</fullName>
    </submittedName>
</protein>
<accession>A0AAV4LCU7</accession>
<reference evidence="1" key="1">
    <citation type="journal article" date="2023" name="Int. J. Syst. Evol. Microbiol.">
        <title>Collibacillus ludicampi gen. nov., sp. nov., a new soil bacterium of the family Alicyclobacillaceae.</title>
        <authorList>
            <person name="Jojima T."/>
            <person name="Ioku Y."/>
            <person name="Fukuta Y."/>
            <person name="Shirasaka N."/>
            <person name="Matsumura Y."/>
            <person name="Mori M."/>
        </authorList>
    </citation>
    <scope>NUCLEOTIDE SEQUENCE</scope>
    <source>
        <strain evidence="1">TP075</strain>
    </source>
</reference>
<dbReference type="EMBL" id="BOQE01000001">
    <property type="protein sequence ID" value="GIM45655.1"/>
    <property type="molecule type" value="Genomic_DNA"/>
</dbReference>
<evidence type="ECO:0000313" key="2">
    <source>
        <dbReference type="Proteomes" id="UP001057291"/>
    </source>
</evidence>
<comment type="caution">
    <text evidence="1">The sequence shown here is derived from an EMBL/GenBank/DDBJ whole genome shotgun (WGS) entry which is preliminary data.</text>
</comment>
<sequence length="85" mass="8943">MLLNFLKLTSTVNNAADANSMRSALEENADALGIDVSETSDYGKLKVDLKLIAVTKFGSAAAIPVIATIPPIIIPANNCLLLENT</sequence>
<gene>
    <name evidence="1" type="ORF">DNHGIG_12040</name>
</gene>
<name>A0AAV4LCU7_9BACL</name>
<proteinExistence type="predicted"/>
<evidence type="ECO:0000313" key="1">
    <source>
        <dbReference type="EMBL" id="GIM45655.1"/>
    </source>
</evidence>
<dbReference type="Proteomes" id="UP001057291">
    <property type="component" value="Unassembled WGS sequence"/>
</dbReference>